<dbReference type="EMBL" id="JAODYH010000004">
    <property type="protein sequence ID" value="MCT9810673.1"/>
    <property type="molecule type" value="Genomic_DNA"/>
</dbReference>
<dbReference type="PANTHER" id="PTHR42695:SF5">
    <property type="entry name" value="GLUTAMINE AMIDOTRANSFERASE YLR126C-RELATED"/>
    <property type="match status" value="1"/>
</dbReference>
<sequence length="243" mass="27085">MKPIAILQHEATQGPGVLREHLDSLDIPYQLFCPPLEGSAPRQAHDYSAVVSLGSNHCANERLAWIDAELALLRDAQQHDLPALGHCFGAQMLARAMDARVWRNTCANIGWSKVWVTQPAQQLMHLPGQTTIFHWHYDTFDIPRGAVRTMYGKHCLNKGFRRGRQWAFQGHLEVTPESVQAWCAAGHDELQCARGPAVQTEAQILSELSARAPELRATAYQVYGAWTDQIERPVMAVSAGWSA</sequence>
<dbReference type="InterPro" id="IPR029062">
    <property type="entry name" value="Class_I_gatase-like"/>
</dbReference>
<name>A0ABT2PJL5_9BURK</name>
<accession>A0ABT2PJL5</accession>
<keyword evidence="2" id="KW-0315">Glutamine amidotransferase</keyword>
<dbReference type="Proteomes" id="UP001525968">
    <property type="component" value="Unassembled WGS sequence"/>
</dbReference>
<dbReference type="Pfam" id="PF00117">
    <property type="entry name" value="GATase"/>
    <property type="match status" value="1"/>
</dbReference>
<keyword evidence="3" id="KW-1185">Reference proteome</keyword>
<gene>
    <name evidence="2" type="ORF">N0K08_08510</name>
</gene>
<dbReference type="SUPFAM" id="SSF52317">
    <property type="entry name" value="Class I glutamine amidotransferase-like"/>
    <property type="match status" value="1"/>
</dbReference>
<comment type="caution">
    <text evidence="2">The sequence shown here is derived from an EMBL/GenBank/DDBJ whole genome shotgun (WGS) entry which is preliminary data.</text>
</comment>
<dbReference type="CDD" id="cd01741">
    <property type="entry name" value="GATase1_1"/>
    <property type="match status" value="1"/>
</dbReference>
<evidence type="ECO:0000259" key="1">
    <source>
        <dbReference type="Pfam" id="PF00117"/>
    </source>
</evidence>
<evidence type="ECO:0000313" key="2">
    <source>
        <dbReference type="EMBL" id="MCT9810673.1"/>
    </source>
</evidence>
<dbReference type="Gene3D" id="3.40.50.880">
    <property type="match status" value="1"/>
</dbReference>
<proteinExistence type="predicted"/>
<dbReference type="PANTHER" id="PTHR42695">
    <property type="entry name" value="GLUTAMINE AMIDOTRANSFERASE YLR126C-RELATED"/>
    <property type="match status" value="1"/>
</dbReference>
<dbReference type="InterPro" id="IPR017926">
    <property type="entry name" value="GATASE"/>
</dbReference>
<organism evidence="2 3">
    <name type="scientific">Acidovorax bellezanensis</name>
    <dbReference type="NCBI Taxonomy" id="2976702"/>
    <lineage>
        <taxon>Bacteria</taxon>
        <taxon>Pseudomonadati</taxon>
        <taxon>Pseudomonadota</taxon>
        <taxon>Betaproteobacteria</taxon>
        <taxon>Burkholderiales</taxon>
        <taxon>Comamonadaceae</taxon>
        <taxon>Acidovorax</taxon>
    </lineage>
</organism>
<dbReference type="RefSeq" id="WP_261499785.1">
    <property type="nucleotide sequence ID" value="NZ_JAODYH010000004.1"/>
</dbReference>
<feature type="domain" description="Glutamine amidotransferase" evidence="1">
    <location>
        <begin position="66"/>
        <end position="177"/>
    </location>
</feature>
<evidence type="ECO:0000313" key="3">
    <source>
        <dbReference type="Proteomes" id="UP001525968"/>
    </source>
</evidence>
<protein>
    <submittedName>
        <fullName evidence="2">Type 1 glutamine amidotransferase</fullName>
    </submittedName>
</protein>
<reference evidence="2 3" key="1">
    <citation type="submission" date="2022-09" db="EMBL/GenBank/DDBJ databases">
        <title>Draft genome of isolate Be4.</title>
        <authorList>
            <person name="Sanchez-Castro I."/>
            <person name="Martinez-Rodriguez P."/>
            <person name="Descostes M."/>
            <person name="Merroun M."/>
        </authorList>
    </citation>
    <scope>NUCLEOTIDE SEQUENCE [LARGE SCALE GENOMIC DNA]</scope>
    <source>
        <strain evidence="2 3">Be4</strain>
    </source>
</reference>
<dbReference type="InterPro" id="IPR044992">
    <property type="entry name" value="ChyE-like"/>
</dbReference>